<dbReference type="PANTHER" id="PTHR10263">
    <property type="entry name" value="V-TYPE PROTON ATPASE PROTEOLIPID SUBUNIT"/>
    <property type="match status" value="1"/>
</dbReference>
<dbReference type="CDD" id="cd18179">
    <property type="entry name" value="ATP-synt_Vo_Ao_c_NTPK_rpt1"/>
    <property type="match status" value="1"/>
</dbReference>
<evidence type="ECO:0000256" key="6">
    <source>
        <dbReference type="ARBA" id="ARBA00023065"/>
    </source>
</evidence>
<dbReference type="AlphaFoldDB" id="A0A7W5DT62"/>
<evidence type="ECO:0000256" key="8">
    <source>
        <dbReference type="SAM" id="Phobius"/>
    </source>
</evidence>
<dbReference type="InterPro" id="IPR035921">
    <property type="entry name" value="F/V-ATP_Csub_sf"/>
</dbReference>
<dbReference type="CDD" id="cd18180">
    <property type="entry name" value="ATP-synt_Vo_Ao_c_NTPK_rpt2"/>
    <property type="match status" value="1"/>
</dbReference>
<dbReference type="GO" id="GO:0033177">
    <property type="term" value="C:proton-transporting two-sector ATPase complex, proton-transporting domain"/>
    <property type="evidence" value="ECO:0007669"/>
    <property type="project" value="InterPro"/>
</dbReference>
<comment type="caution">
    <text evidence="10">The sequence shown here is derived from an EMBL/GenBank/DDBJ whole genome shotgun (WGS) entry which is preliminary data.</text>
</comment>
<dbReference type="RefSeq" id="WP_183414352.1">
    <property type="nucleotide sequence ID" value="NZ_JACHYB010000002.1"/>
</dbReference>
<evidence type="ECO:0000313" key="11">
    <source>
        <dbReference type="Proteomes" id="UP000544222"/>
    </source>
</evidence>
<evidence type="ECO:0000256" key="1">
    <source>
        <dbReference type="ARBA" id="ARBA00004141"/>
    </source>
</evidence>
<keyword evidence="6" id="KW-0406">Ion transport</keyword>
<dbReference type="EMBL" id="JACHYB010000002">
    <property type="protein sequence ID" value="MBB3188609.1"/>
    <property type="molecule type" value="Genomic_DNA"/>
</dbReference>
<keyword evidence="3" id="KW-0813">Transport</keyword>
<accession>A0A7W5DT62</accession>
<evidence type="ECO:0000256" key="7">
    <source>
        <dbReference type="ARBA" id="ARBA00023136"/>
    </source>
</evidence>
<gene>
    <name evidence="10" type="ORF">FHX64_002807</name>
</gene>
<comment type="similarity">
    <text evidence="2">Belongs to the V-ATPase proteolipid subunit family.</text>
</comment>
<feature type="domain" description="V-ATPase proteolipid subunit C-like" evidence="9">
    <location>
        <begin position="88"/>
        <end position="143"/>
    </location>
</feature>
<evidence type="ECO:0000256" key="2">
    <source>
        <dbReference type="ARBA" id="ARBA00007296"/>
    </source>
</evidence>
<protein>
    <submittedName>
        <fullName evidence="10">V/A-type H+-transporting ATPase subunit K</fullName>
    </submittedName>
</protein>
<feature type="transmembrane region" description="Helical" evidence="8">
    <location>
        <begin position="119"/>
        <end position="144"/>
    </location>
</feature>
<evidence type="ECO:0000259" key="9">
    <source>
        <dbReference type="Pfam" id="PF00137"/>
    </source>
</evidence>
<dbReference type="Proteomes" id="UP000544222">
    <property type="component" value="Unassembled WGS sequence"/>
</dbReference>
<name>A0A7W5DT62_9PORP</name>
<feature type="domain" description="V-ATPase proteolipid subunit C-like" evidence="9">
    <location>
        <begin position="9"/>
        <end position="68"/>
    </location>
</feature>
<dbReference type="InterPro" id="IPR002379">
    <property type="entry name" value="ATPase_proteolipid_c-like_dom"/>
</dbReference>
<organism evidence="10 11">
    <name type="scientific">Microbacter margulisiae</name>
    <dbReference type="NCBI Taxonomy" id="1350067"/>
    <lineage>
        <taxon>Bacteria</taxon>
        <taxon>Pseudomonadati</taxon>
        <taxon>Bacteroidota</taxon>
        <taxon>Bacteroidia</taxon>
        <taxon>Bacteroidales</taxon>
        <taxon>Porphyromonadaceae</taxon>
        <taxon>Microbacter</taxon>
    </lineage>
</organism>
<keyword evidence="5 8" id="KW-1133">Transmembrane helix</keyword>
<feature type="transmembrane region" description="Helical" evidence="8">
    <location>
        <begin position="6"/>
        <end position="26"/>
    </location>
</feature>
<keyword evidence="7 8" id="KW-0472">Membrane</keyword>
<dbReference type="Pfam" id="PF00137">
    <property type="entry name" value="ATP-synt_C"/>
    <property type="match status" value="2"/>
</dbReference>
<keyword evidence="11" id="KW-1185">Reference proteome</keyword>
<feature type="transmembrane region" description="Helical" evidence="8">
    <location>
        <begin position="78"/>
        <end position="98"/>
    </location>
</feature>
<sequence length="153" mass="15744">MEPIMFAYIGIAFLVGLSSIGSAYGTSIAGNAVIGALKKNPDIFGKAMVLTALPGSQGLLGFLGYFLMSPFLVPHITIFQGIAICFTGIAVGLVELLSSIRQGQVCANGASAMGNGHEVFNNTLILAVFPELYSIIAVAAAFLVSLSLGTPAM</sequence>
<evidence type="ECO:0000256" key="4">
    <source>
        <dbReference type="ARBA" id="ARBA00022692"/>
    </source>
</evidence>
<keyword evidence="4 8" id="KW-0812">Transmembrane</keyword>
<evidence type="ECO:0000313" key="10">
    <source>
        <dbReference type="EMBL" id="MBB3188609.1"/>
    </source>
</evidence>
<comment type="subcellular location">
    <subcellularLocation>
        <location evidence="1">Membrane</location>
        <topology evidence="1">Multi-pass membrane protein</topology>
    </subcellularLocation>
</comment>
<evidence type="ECO:0000256" key="3">
    <source>
        <dbReference type="ARBA" id="ARBA00022448"/>
    </source>
</evidence>
<dbReference type="GO" id="GO:0015078">
    <property type="term" value="F:proton transmembrane transporter activity"/>
    <property type="evidence" value="ECO:0007669"/>
    <property type="project" value="InterPro"/>
</dbReference>
<reference evidence="10 11" key="1">
    <citation type="submission" date="2020-08" db="EMBL/GenBank/DDBJ databases">
        <title>Genomic Encyclopedia of Type Strains, Phase IV (KMG-IV): sequencing the most valuable type-strain genomes for metagenomic binning, comparative biology and taxonomic classification.</title>
        <authorList>
            <person name="Goeker M."/>
        </authorList>
    </citation>
    <scope>NUCLEOTIDE SEQUENCE [LARGE SCALE GENOMIC DNA]</scope>
    <source>
        <strain evidence="10 11">DSM 27471</strain>
    </source>
</reference>
<evidence type="ECO:0000256" key="5">
    <source>
        <dbReference type="ARBA" id="ARBA00022989"/>
    </source>
</evidence>
<dbReference type="SUPFAM" id="SSF81333">
    <property type="entry name" value="F1F0 ATP synthase subunit C"/>
    <property type="match status" value="2"/>
</dbReference>
<dbReference type="Gene3D" id="1.20.120.610">
    <property type="entry name" value="lithium bound rotor ring of v- atpase"/>
    <property type="match status" value="1"/>
</dbReference>
<proteinExistence type="inferred from homology"/>
<feature type="transmembrane region" description="Helical" evidence="8">
    <location>
        <begin position="47"/>
        <end position="66"/>
    </location>
</feature>